<comment type="caution">
    <text evidence="1">The sequence shown here is derived from an EMBL/GenBank/DDBJ whole genome shotgun (WGS) entry which is preliminary data.</text>
</comment>
<dbReference type="EMBL" id="PCWM01000053">
    <property type="protein sequence ID" value="PIR03078.1"/>
    <property type="molecule type" value="Genomic_DNA"/>
</dbReference>
<organism evidence="1 2">
    <name type="scientific">Candidatus Magasanikbacteria bacterium CG11_big_fil_rev_8_21_14_0_20_43_7</name>
    <dbReference type="NCBI Taxonomy" id="1974654"/>
    <lineage>
        <taxon>Bacteria</taxon>
        <taxon>Candidatus Magasanikiibacteriota</taxon>
    </lineage>
</organism>
<gene>
    <name evidence="1" type="ORF">COV60_02225</name>
</gene>
<name>A0A2H0N2G5_9BACT</name>
<evidence type="ECO:0000313" key="2">
    <source>
        <dbReference type="Proteomes" id="UP000229782"/>
    </source>
</evidence>
<evidence type="ECO:0000313" key="1">
    <source>
        <dbReference type="EMBL" id="PIR03078.1"/>
    </source>
</evidence>
<dbReference type="AlphaFoldDB" id="A0A2H0N2G5"/>
<proteinExistence type="predicted"/>
<sequence>MSEERPVSPEYRESYNRISAEERASIVTLASLRRIEVPFRDSISHLDAEKADVLRVKASTDYVPAFLYAELNFDQWKQKITELEQMAIQEESEHNFLLACFRYTAAARIALKVGNDATAHSAGFRRCIKSLEREGVDDDLLAFVLSTERLLSRDLVLPAPEAVVEEVNAGHAGVLRDYALVLPPEQREHFLSHFRDQKGDKKGLSRPEVSAILDRLIAQVYQSGAVVDGEEQQVVDIRDRAEQVVEKTLESPLDADTRRMMRLLAKTIAQLPGEESKQLLRRLADTSRVKVRSNTQATTSRIRMGVSIAREAFEVDRQNGGSIMKKFLGSARLSAPIWNEFVQALIRDGQISKQIER</sequence>
<protein>
    <submittedName>
        <fullName evidence="1">Uncharacterized protein</fullName>
    </submittedName>
</protein>
<accession>A0A2H0N2G5</accession>
<dbReference type="Proteomes" id="UP000229782">
    <property type="component" value="Unassembled WGS sequence"/>
</dbReference>
<reference evidence="1 2" key="1">
    <citation type="submission" date="2017-09" db="EMBL/GenBank/DDBJ databases">
        <title>Depth-based differentiation of microbial function through sediment-hosted aquifers and enrichment of novel symbionts in the deep terrestrial subsurface.</title>
        <authorList>
            <person name="Probst A.J."/>
            <person name="Ladd B."/>
            <person name="Jarett J.K."/>
            <person name="Geller-Mcgrath D.E."/>
            <person name="Sieber C.M."/>
            <person name="Emerson J.B."/>
            <person name="Anantharaman K."/>
            <person name="Thomas B.C."/>
            <person name="Malmstrom R."/>
            <person name="Stieglmeier M."/>
            <person name="Klingl A."/>
            <person name="Woyke T."/>
            <person name="Ryan C.M."/>
            <person name="Banfield J.F."/>
        </authorList>
    </citation>
    <scope>NUCLEOTIDE SEQUENCE [LARGE SCALE GENOMIC DNA]</scope>
    <source>
        <strain evidence="1">CG11_big_fil_rev_8_21_14_0_20_43_7</strain>
    </source>
</reference>
<feature type="non-terminal residue" evidence="1">
    <location>
        <position position="357"/>
    </location>
</feature>